<dbReference type="AlphaFoldDB" id="A0A2P2P100"/>
<accession>A0A2P2P100</accession>
<evidence type="ECO:0000313" key="1">
    <source>
        <dbReference type="EMBL" id="MBX48319.1"/>
    </source>
</evidence>
<proteinExistence type="predicted"/>
<reference evidence="1" key="1">
    <citation type="submission" date="2018-02" db="EMBL/GenBank/DDBJ databases">
        <title>Rhizophora mucronata_Transcriptome.</title>
        <authorList>
            <person name="Meera S.P."/>
            <person name="Sreeshan A."/>
            <person name="Augustine A."/>
        </authorList>
    </citation>
    <scope>NUCLEOTIDE SEQUENCE</scope>
    <source>
        <tissue evidence="1">Leaf</tissue>
    </source>
</reference>
<dbReference type="EMBL" id="GGEC01067835">
    <property type="protein sequence ID" value="MBX48319.1"/>
    <property type="molecule type" value="Transcribed_RNA"/>
</dbReference>
<protein>
    <submittedName>
        <fullName evidence="1">Uncharacterized protein</fullName>
    </submittedName>
</protein>
<organism evidence="1">
    <name type="scientific">Rhizophora mucronata</name>
    <name type="common">Asiatic mangrove</name>
    <dbReference type="NCBI Taxonomy" id="61149"/>
    <lineage>
        <taxon>Eukaryota</taxon>
        <taxon>Viridiplantae</taxon>
        <taxon>Streptophyta</taxon>
        <taxon>Embryophyta</taxon>
        <taxon>Tracheophyta</taxon>
        <taxon>Spermatophyta</taxon>
        <taxon>Magnoliopsida</taxon>
        <taxon>eudicotyledons</taxon>
        <taxon>Gunneridae</taxon>
        <taxon>Pentapetalae</taxon>
        <taxon>rosids</taxon>
        <taxon>fabids</taxon>
        <taxon>Malpighiales</taxon>
        <taxon>Rhizophoraceae</taxon>
        <taxon>Rhizophora</taxon>
    </lineage>
</organism>
<name>A0A2P2P100_RHIMU</name>
<sequence>MAPWMSNFSSFGWLLKNSTKSTSGKG</sequence>